<accession>A0A8H9G0K1</accession>
<keyword evidence="1" id="KW-1133">Transmembrane helix</keyword>
<comment type="caution">
    <text evidence="2">The sequence shown here is derived from an EMBL/GenBank/DDBJ whole genome shotgun (WGS) entry which is preliminary data.</text>
</comment>
<reference evidence="2" key="2">
    <citation type="submission" date="2020-09" db="EMBL/GenBank/DDBJ databases">
        <authorList>
            <person name="Sun Q."/>
            <person name="Zhou Y."/>
        </authorList>
    </citation>
    <scope>NUCLEOTIDE SEQUENCE</scope>
    <source>
        <strain evidence="2">CGMCC 1.15966</strain>
    </source>
</reference>
<feature type="transmembrane region" description="Helical" evidence="1">
    <location>
        <begin position="98"/>
        <end position="117"/>
    </location>
</feature>
<dbReference type="EMBL" id="BMKM01000008">
    <property type="protein sequence ID" value="GGE28563.1"/>
    <property type="molecule type" value="Genomic_DNA"/>
</dbReference>
<proteinExistence type="predicted"/>
<dbReference type="RefSeq" id="WP_182498222.1">
    <property type="nucleotide sequence ID" value="NZ_BMKM01000008.1"/>
</dbReference>
<name>A0A8H9G0K1_9SPHI</name>
<feature type="transmembrane region" description="Helical" evidence="1">
    <location>
        <begin position="60"/>
        <end position="77"/>
    </location>
</feature>
<evidence type="ECO:0000256" key="1">
    <source>
        <dbReference type="SAM" id="Phobius"/>
    </source>
</evidence>
<keyword evidence="1" id="KW-0472">Membrane</keyword>
<dbReference type="Pfam" id="PF14362">
    <property type="entry name" value="DUF4407"/>
    <property type="match status" value="1"/>
</dbReference>
<dbReference type="InterPro" id="IPR025519">
    <property type="entry name" value="DUF4407"/>
</dbReference>
<evidence type="ECO:0000313" key="2">
    <source>
        <dbReference type="EMBL" id="GGE28563.1"/>
    </source>
</evidence>
<protein>
    <recommendedName>
        <fullName evidence="4">DUF4407 domain-containing protein</fullName>
    </recommendedName>
</protein>
<sequence>MKKNPWLKFGCFLTGYNYYLVQHSSEQSSKAVKKFTSAVLLIVLVWMFIAYSFAVRYLHVGVVGGILASVIAAFVVIQIERIIILSTKVNKWSVTFRVALALVMAILGSFILDQIIFKDDIELKKTQIMEDRVKIAIKNSENDVDEQVKSIDASIQQLEARQKVVSEDLQKNPVIVTSYTNTSVTRDNQGNRINSTNSTNKMVNENPKKRELEQINEQINVLNGQKFKTIGSLDSIRANKEKDLRKSSGFIDELNILHEVITSSKIGLTVYLLFFFFFLSIELFVVTIKLTDKASDYDKLINHQTEVRMKMLERLNG</sequence>
<dbReference type="Proteomes" id="UP000614460">
    <property type="component" value="Unassembled WGS sequence"/>
</dbReference>
<reference evidence="2" key="1">
    <citation type="journal article" date="2014" name="Int. J. Syst. Evol. Microbiol.">
        <title>Complete genome sequence of Corynebacterium casei LMG S-19264T (=DSM 44701T), isolated from a smear-ripened cheese.</title>
        <authorList>
            <consortium name="US DOE Joint Genome Institute (JGI-PGF)"/>
            <person name="Walter F."/>
            <person name="Albersmeier A."/>
            <person name="Kalinowski J."/>
            <person name="Ruckert C."/>
        </authorList>
    </citation>
    <scope>NUCLEOTIDE SEQUENCE</scope>
    <source>
        <strain evidence="2">CGMCC 1.15966</strain>
    </source>
</reference>
<dbReference type="AlphaFoldDB" id="A0A8H9G0K1"/>
<feature type="transmembrane region" description="Helical" evidence="1">
    <location>
        <begin position="35"/>
        <end position="54"/>
    </location>
</feature>
<keyword evidence="3" id="KW-1185">Reference proteome</keyword>
<organism evidence="2 3">
    <name type="scientific">Sphingobacterium cellulitidis</name>
    <dbReference type="NCBI Taxonomy" id="1768011"/>
    <lineage>
        <taxon>Bacteria</taxon>
        <taxon>Pseudomonadati</taxon>
        <taxon>Bacteroidota</taxon>
        <taxon>Sphingobacteriia</taxon>
        <taxon>Sphingobacteriales</taxon>
        <taxon>Sphingobacteriaceae</taxon>
        <taxon>Sphingobacterium</taxon>
    </lineage>
</organism>
<evidence type="ECO:0008006" key="4">
    <source>
        <dbReference type="Google" id="ProtNLM"/>
    </source>
</evidence>
<gene>
    <name evidence="2" type="ORF">GCM10011516_27840</name>
</gene>
<keyword evidence="1" id="KW-0812">Transmembrane</keyword>
<feature type="transmembrane region" description="Helical" evidence="1">
    <location>
        <begin position="268"/>
        <end position="290"/>
    </location>
</feature>
<evidence type="ECO:0000313" key="3">
    <source>
        <dbReference type="Proteomes" id="UP000614460"/>
    </source>
</evidence>